<sequence>MQQRDLRIGILGCGPIAQNAHLDAVRKARNAELYAICDAAPDLLERMRQIHAPRYAHSDYAAMLADPELDAVVIAVDDRYHAELAGQALAAGKHLLVEKPLAVSVEECEELRAQTAAAGLVVQVGNNRRFHPGWQDAKRFLDEEMGGVLAFSAWYHDSVHRYTLQDNLYPVPVVSDRARRPAEPWKEVRERYCLLTHASHLLDTARYFLGPITSVRAVHLEGGDQHSWTIEARFCNGVAGQLRLVVPAQADFEEGFQIYGEHGSIEGSAPLPWFQRARVECFKDGHYQRVLGEDGFTFKRQVEAFADTVLNGAPQQGATVEDGLATVRGLVAVSHAVVSGETVRLDEVTGPVVVPEKNRTAPAVPRRRRPVPVADCRSIDESSIGIFAKTFPRPSLEENATAVRNAGFSLVHFNMACAGLPSMPDEITAKTARTVRDTLNRHGIRMAGISATFNLIHPDPAQRRVGLRRLQVIASHAKAMGTSLVTLCTGTRDADDMWRGHGDNTTAEAWQDMRAGMEQAVAIAEQEGVFLGIEPEVANVVDSARAARTLLDELRTDRVKIICDPANILRPVDARDMRPKLEEFFDLLGDDIAMGHAKDVVFDGEQVTHCPAGTGSLDYATYLELFAQLAEPTPLIIHGLAEHEVSAARAHVQSRAARIRGSRDAYVRLVSAPAART</sequence>
<feature type="domain" description="Gfo/Idh/MocA-like oxidoreductase N-terminal" evidence="2">
    <location>
        <begin position="6"/>
        <end position="125"/>
    </location>
</feature>
<dbReference type="Gene3D" id="3.40.50.720">
    <property type="entry name" value="NAD(P)-binding Rossmann-like Domain"/>
    <property type="match status" value="1"/>
</dbReference>
<dbReference type="InterPro" id="IPR051317">
    <property type="entry name" value="Gfo/Idh/MocA_oxidoreduct"/>
</dbReference>
<organism evidence="4 5">
    <name type="scientific">Streptomyces polyasparticus</name>
    <dbReference type="NCBI Taxonomy" id="2767826"/>
    <lineage>
        <taxon>Bacteria</taxon>
        <taxon>Bacillati</taxon>
        <taxon>Actinomycetota</taxon>
        <taxon>Actinomycetes</taxon>
        <taxon>Kitasatosporales</taxon>
        <taxon>Streptomycetaceae</taxon>
        <taxon>Streptomyces</taxon>
    </lineage>
</organism>
<reference evidence="4 5" key="1">
    <citation type="submission" date="2020-08" db="EMBL/GenBank/DDBJ databases">
        <title>Genemic of Streptomyces polyaspartic.</title>
        <authorList>
            <person name="Liu W."/>
        </authorList>
    </citation>
    <scope>NUCLEOTIDE SEQUENCE [LARGE SCALE GENOMIC DNA]</scope>
    <source>
        <strain evidence="4 5">TRM66268-LWL</strain>
    </source>
</reference>
<name>A0ABR7SWW9_9ACTN</name>
<dbReference type="Proteomes" id="UP000642284">
    <property type="component" value="Unassembled WGS sequence"/>
</dbReference>
<dbReference type="PANTHER" id="PTHR43708">
    <property type="entry name" value="CONSERVED EXPRESSED OXIDOREDUCTASE (EUROFUNG)"/>
    <property type="match status" value="1"/>
</dbReference>
<dbReference type="EMBL" id="JACTVJ010000042">
    <property type="protein sequence ID" value="MBC9719447.1"/>
    <property type="molecule type" value="Genomic_DNA"/>
</dbReference>
<dbReference type="SUPFAM" id="SSF55347">
    <property type="entry name" value="Glyceraldehyde-3-phosphate dehydrogenase-like, C-terminal domain"/>
    <property type="match status" value="1"/>
</dbReference>
<feature type="domain" description="GFO/IDH/MocA-like oxidoreductase" evidence="3">
    <location>
        <begin position="181"/>
        <end position="266"/>
    </location>
</feature>
<dbReference type="Gene3D" id="3.20.20.150">
    <property type="entry name" value="Divalent-metal-dependent TIM barrel enzymes"/>
    <property type="match status" value="1"/>
</dbReference>
<dbReference type="InterPro" id="IPR036291">
    <property type="entry name" value="NAD(P)-bd_dom_sf"/>
</dbReference>
<evidence type="ECO:0000259" key="1">
    <source>
        <dbReference type="Pfam" id="PF01261"/>
    </source>
</evidence>
<dbReference type="SUPFAM" id="SSF51658">
    <property type="entry name" value="Xylose isomerase-like"/>
    <property type="match status" value="1"/>
</dbReference>
<proteinExistence type="predicted"/>
<dbReference type="InterPro" id="IPR000683">
    <property type="entry name" value="Gfo/Idh/MocA-like_OxRdtase_N"/>
</dbReference>
<evidence type="ECO:0000259" key="3">
    <source>
        <dbReference type="Pfam" id="PF22725"/>
    </source>
</evidence>
<dbReference type="Gene3D" id="3.30.360.10">
    <property type="entry name" value="Dihydrodipicolinate Reductase, domain 2"/>
    <property type="match status" value="1"/>
</dbReference>
<dbReference type="PANTHER" id="PTHR43708:SF8">
    <property type="entry name" value="OXIDOREDUCTASE"/>
    <property type="match status" value="1"/>
</dbReference>
<dbReference type="Pfam" id="PF01261">
    <property type="entry name" value="AP_endonuc_2"/>
    <property type="match status" value="1"/>
</dbReference>
<dbReference type="SUPFAM" id="SSF51735">
    <property type="entry name" value="NAD(P)-binding Rossmann-fold domains"/>
    <property type="match status" value="1"/>
</dbReference>
<dbReference type="InterPro" id="IPR036237">
    <property type="entry name" value="Xyl_isomerase-like_sf"/>
</dbReference>
<dbReference type="InterPro" id="IPR013022">
    <property type="entry name" value="Xyl_isomerase-like_TIM-brl"/>
</dbReference>
<protein>
    <submittedName>
        <fullName evidence="4">TIM barrel protein</fullName>
    </submittedName>
</protein>
<dbReference type="Pfam" id="PF01408">
    <property type="entry name" value="GFO_IDH_MocA"/>
    <property type="match status" value="1"/>
</dbReference>
<dbReference type="RefSeq" id="WP_187819851.1">
    <property type="nucleotide sequence ID" value="NZ_JACTVJ010000042.1"/>
</dbReference>
<gene>
    <name evidence="4" type="ORF">H9Y04_43770</name>
</gene>
<accession>A0ABR7SWW9</accession>
<evidence type="ECO:0000313" key="5">
    <source>
        <dbReference type="Proteomes" id="UP000642284"/>
    </source>
</evidence>
<comment type="caution">
    <text evidence="4">The sequence shown here is derived from an EMBL/GenBank/DDBJ whole genome shotgun (WGS) entry which is preliminary data.</text>
</comment>
<keyword evidence="5" id="KW-1185">Reference proteome</keyword>
<dbReference type="Pfam" id="PF22725">
    <property type="entry name" value="GFO_IDH_MocA_C3"/>
    <property type="match status" value="1"/>
</dbReference>
<evidence type="ECO:0000313" key="4">
    <source>
        <dbReference type="EMBL" id="MBC9719447.1"/>
    </source>
</evidence>
<feature type="domain" description="Xylose isomerase-like TIM barrel" evidence="1">
    <location>
        <begin position="402"/>
        <end position="634"/>
    </location>
</feature>
<dbReference type="InterPro" id="IPR055170">
    <property type="entry name" value="GFO_IDH_MocA-like_dom"/>
</dbReference>
<evidence type="ECO:0000259" key="2">
    <source>
        <dbReference type="Pfam" id="PF01408"/>
    </source>
</evidence>